<reference evidence="2 3" key="1">
    <citation type="submission" date="2020-07" db="EMBL/GenBank/DDBJ databases">
        <title>MOT database genomes.</title>
        <authorList>
            <person name="Joseph S."/>
            <person name="Aduse-Opoku J."/>
            <person name="Hashim A."/>
            <person name="Wade W."/>
            <person name="Curtis M."/>
        </authorList>
    </citation>
    <scope>NUCLEOTIDE SEQUENCE [LARGE SCALE GENOMIC DNA]</scope>
    <source>
        <strain evidence="2 3">DSM 100099</strain>
    </source>
</reference>
<gene>
    <name evidence="2" type="ORF">HZZ10_18915</name>
</gene>
<keyword evidence="1" id="KW-0812">Transmembrane</keyword>
<evidence type="ECO:0000313" key="2">
    <source>
        <dbReference type="EMBL" id="NYS95579.1"/>
    </source>
</evidence>
<feature type="transmembrane region" description="Helical" evidence="1">
    <location>
        <begin position="30"/>
        <end position="47"/>
    </location>
</feature>
<proteinExistence type="predicted"/>
<organism evidence="2 3">
    <name type="scientific">Sanguibacter inulinus</name>
    <dbReference type="NCBI Taxonomy" id="60922"/>
    <lineage>
        <taxon>Bacteria</taxon>
        <taxon>Bacillati</taxon>
        <taxon>Actinomycetota</taxon>
        <taxon>Actinomycetes</taxon>
        <taxon>Micrococcales</taxon>
        <taxon>Sanguibacteraceae</taxon>
        <taxon>Sanguibacter</taxon>
    </lineage>
</organism>
<keyword evidence="3" id="KW-1185">Reference proteome</keyword>
<name>A0A853EYH4_9MICO</name>
<comment type="caution">
    <text evidence="2">The sequence shown here is derived from an EMBL/GenBank/DDBJ whole genome shotgun (WGS) entry which is preliminary data.</text>
</comment>
<evidence type="ECO:0000313" key="3">
    <source>
        <dbReference type="Proteomes" id="UP000561011"/>
    </source>
</evidence>
<dbReference type="Proteomes" id="UP000561011">
    <property type="component" value="Unassembled WGS sequence"/>
</dbReference>
<accession>A0A853EYH4</accession>
<keyword evidence="1" id="KW-0472">Membrane</keyword>
<protein>
    <submittedName>
        <fullName evidence="2">MFS transporter</fullName>
    </submittedName>
</protein>
<sequence length="58" mass="5480">VWNLAIALGGAVGGVGLAVAGAGALPLLSLPLAIVSLVIVVGGRRYAFPAGRGTASPA</sequence>
<dbReference type="AlphaFoldDB" id="A0A853EYH4"/>
<dbReference type="EMBL" id="JACBYE010000093">
    <property type="protein sequence ID" value="NYS95579.1"/>
    <property type="molecule type" value="Genomic_DNA"/>
</dbReference>
<evidence type="ECO:0000256" key="1">
    <source>
        <dbReference type="SAM" id="Phobius"/>
    </source>
</evidence>
<feature type="non-terminal residue" evidence="2">
    <location>
        <position position="1"/>
    </location>
</feature>
<keyword evidence="1" id="KW-1133">Transmembrane helix</keyword>